<keyword evidence="4" id="KW-0830">Ubiquinone</keyword>
<dbReference type="InterPro" id="IPR009078">
    <property type="entry name" value="Ferritin-like_SF"/>
</dbReference>
<dbReference type="GO" id="GO:0140737">
    <property type="term" value="C:encapsulin nanocompartment"/>
    <property type="evidence" value="ECO:0007669"/>
    <property type="project" value="UniProtKB-SubCell"/>
</dbReference>
<keyword evidence="5" id="KW-1185">Reference proteome</keyword>
<dbReference type="AlphaFoldDB" id="A0A3N0AX95"/>
<dbReference type="PANTHER" id="PTHR37165">
    <property type="entry name" value="PEPTIDASE U56 FAMILY"/>
    <property type="match status" value="1"/>
</dbReference>
<feature type="compositionally biased region" description="Low complexity" evidence="3">
    <location>
        <begin position="107"/>
        <end position="117"/>
    </location>
</feature>
<protein>
    <submittedName>
        <fullName evidence="4">Ubiquinone biosynthesis protein COQ7</fullName>
    </submittedName>
</protein>
<dbReference type="Proteomes" id="UP000278632">
    <property type="component" value="Unassembled WGS sequence"/>
</dbReference>
<evidence type="ECO:0000313" key="5">
    <source>
        <dbReference type="Proteomes" id="UP000278632"/>
    </source>
</evidence>
<gene>
    <name evidence="4" type="ORF">DMP08_11015</name>
</gene>
<reference evidence="5" key="1">
    <citation type="submission" date="2018-05" db="EMBL/GenBank/DDBJ databases">
        <title>Genome Sequencing of selected type strains of the family Eggerthellaceae.</title>
        <authorList>
            <person name="Danylec N."/>
            <person name="Stoll D.A."/>
            <person name="Doetsch A."/>
            <person name="Huch M."/>
        </authorList>
    </citation>
    <scope>NUCLEOTIDE SEQUENCE [LARGE SCALE GENOMIC DNA]</scope>
    <source>
        <strain evidence="5">DSM 16106</strain>
    </source>
</reference>
<dbReference type="InterPro" id="IPR051429">
    <property type="entry name" value="Encapsulin_nc"/>
</dbReference>
<dbReference type="EMBL" id="QICD01000032">
    <property type="protein sequence ID" value="RNL39475.1"/>
    <property type="molecule type" value="Genomic_DNA"/>
</dbReference>
<name>A0A3N0AX95_9ACTN</name>
<evidence type="ECO:0000256" key="3">
    <source>
        <dbReference type="SAM" id="MobiDB-lite"/>
    </source>
</evidence>
<proteinExistence type="predicted"/>
<comment type="caution">
    <text evidence="4">The sequence shown here is derived from an EMBL/GenBank/DDBJ whole genome shotgun (WGS) entry which is preliminary data.</text>
</comment>
<accession>A0A3N0AX95</accession>
<dbReference type="Gene3D" id="6.10.140.1960">
    <property type="match status" value="1"/>
</dbReference>
<keyword evidence="2" id="KW-1284">Encapsulin nanocompartment</keyword>
<organism evidence="4 5">
    <name type="scientific">Paraeggerthella hongkongensis</name>
    <dbReference type="NCBI Taxonomy" id="230658"/>
    <lineage>
        <taxon>Bacteria</taxon>
        <taxon>Bacillati</taxon>
        <taxon>Actinomycetota</taxon>
        <taxon>Coriobacteriia</taxon>
        <taxon>Eggerthellales</taxon>
        <taxon>Eggerthellaceae</taxon>
        <taxon>Paraeggerthella</taxon>
    </lineage>
</organism>
<dbReference type="Pfam" id="PF03232">
    <property type="entry name" value="COQ7"/>
    <property type="match status" value="1"/>
</dbReference>
<evidence type="ECO:0000313" key="4">
    <source>
        <dbReference type="EMBL" id="RNL39475.1"/>
    </source>
</evidence>
<dbReference type="RefSeq" id="WP_123192936.1">
    <property type="nucleotide sequence ID" value="NZ_QICD01000032.1"/>
</dbReference>
<evidence type="ECO:0000256" key="1">
    <source>
        <dbReference type="ARBA" id="ARBA00033738"/>
    </source>
</evidence>
<feature type="region of interest" description="Disordered" evidence="3">
    <location>
        <begin position="103"/>
        <end position="123"/>
    </location>
</feature>
<sequence length="123" mass="13410">MPSFANPFAGNVDRKMTNAELMQALRLDIAGELEAIYLYESHYLATDDPAAKAVLADIRDEEKAHMGELITLMRHLDPKETEFFLDGEGEVQEMLEDLGIKTDGHIAPAPAEPAAAPTVGDLS</sequence>
<dbReference type="CDD" id="cd00657">
    <property type="entry name" value="Ferritin_like"/>
    <property type="match status" value="1"/>
</dbReference>
<dbReference type="OrthoDB" id="9811690at2"/>
<dbReference type="PANTHER" id="PTHR37165:SF1">
    <property type="entry name" value="TYPE 1 ENCAPSULIN SHELL PROTEIN"/>
    <property type="match status" value="1"/>
</dbReference>
<dbReference type="SUPFAM" id="SSF47240">
    <property type="entry name" value="Ferritin-like"/>
    <property type="match status" value="1"/>
</dbReference>
<comment type="subcellular location">
    <subcellularLocation>
        <location evidence="1">Encapsulin nanocompartment</location>
    </subcellularLocation>
</comment>
<evidence type="ECO:0000256" key="2">
    <source>
        <dbReference type="ARBA" id="ARBA00033787"/>
    </source>
</evidence>